<protein>
    <recommendedName>
        <fullName evidence="3">Mariner Mos1 transposase</fullName>
    </recommendedName>
</protein>
<evidence type="ECO:0000313" key="1">
    <source>
        <dbReference type="EMBL" id="GBP38758.1"/>
    </source>
</evidence>
<evidence type="ECO:0008006" key="3">
    <source>
        <dbReference type="Google" id="ProtNLM"/>
    </source>
</evidence>
<proteinExistence type="predicted"/>
<dbReference type="InterPro" id="IPR036397">
    <property type="entry name" value="RNaseH_sf"/>
</dbReference>
<accession>A0A4C1VI39</accession>
<reference evidence="1 2" key="1">
    <citation type="journal article" date="2019" name="Commun. Biol.">
        <title>The bagworm genome reveals a unique fibroin gene that provides high tensile strength.</title>
        <authorList>
            <person name="Kono N."/>
            <person name="Nakamura H."/>
            <person name="Ohtoshi R."/>
            <person name="Tomita M."/>
            <person name="Numata K."/>
            <person name="Arakawa K."/>
        </authorList>
    </citation>
    <scope>NUCLEOTIDE SEQUENCE [LARGE SCALE GENOMIC DNA]</scope>
</reference>
<dbReference type="GO" id="GO:0003676">
    <property type="term" value="F:nucleic acid binding"/>
    <property type="evidence" value="ECO:0007669"/>
    <property type="project" value="InterPro"/>
</dbReference>
<dbReference type="Proteomes" id="UP000299102">
    <property type="component" value="Unassembled WGS sequence"/>
</dbReference>
<organism evidence="1 2">
    <name type="scientific">Eumeta variegata</name>
    <name type="common">Bagworm moth</name>
    <name type="synonym">Eumeta japonica</name>
    <dbReference type="NCBI Taxonomy" id="151549"/>
    <lineage>
        <taxon>Eukaryota</taxon>
        <taxon>Metazoa</taxon>
        <taxon>Ecdysozoa</taxon>
        <taxon>Arthropoda</taxon>
        <taxon>Hexapoda</taxon>
        <taxon>Insecta</taxon>
        <taxon>Pterygota</taxon>
        <taxon>Neoptera</taxon>
        <taxon>Endopterygota</taxon>
        <taxon>Lepidoptera</taxon>
        <taxon>Glossata</taxon>
        <taxon>Ditrysia</taxon>
        <taxon>Tineoidea</taxon>
        <taxon>Psychidae</taxon>
        <taxon>Oiketicinae</taxon>
        <taxon>Eumeta</taxon>
    </lineage>
</organism>
<keyword evidence="2" id="KW-1185">Reference proteome</keyword>
<dbReference type="AlphaFoldDB" id="A0A4C1VI39"/>
<name>A0A4C1VI39_EUMVA</name>
<sequence>MPVNFYVPSVLAPPVPRSAPPAHLRRALRYDLPTPLAAVTVKNSLKTLDWEVLPHPPHSPDIAPAD</sequence>
<dbReference type="Gene3D" id="3.30.420.10">
    <property type="entry name" value="Ribonuclease H-like superfamily/Ribonuclease H"/>
    <property type="match status" value="1"/>
</dbReference>
<dbReference type="EMBL" id="BGZK01000354">
    <property type="protein sequence ID" value="GBP38758.1"/>
    <property type="molecule type" value="Genomic_DNA"/>
</dbReference>
<gene>
    <name evidence="1" type="ORF">EVAR_33506_1</name>
</gene>
<dbReference type="OrthoDB" id="616263at2759"/>
<comment type="caution">
    <text evidence="1">The sequence shown here is derived from an EMBL/GenBank/DDBJ whole genome shotgun (WGS) entry which is preliminary data.</text>
</comment>
<evidence type="ECO:0000313" key="2">
    <source>
        <dbReference type="Proteomes" id="UP000299102"/>
    </source>
</evidence>